<reference evidence="4" key="1">
    <citation type="submission" date="2017-03" db="EMBL/GenBank/DDBJ databases">
        <authorList>
            <person name="Monnet C."/>
        </authorList>
    </citation>
    <scope>NUCLEOTIDE SEQUENCE [LARGE SCALE GENOMIC DNA]</scope>
    <source>
        <strain evidence="4">ATCC 9175</strain>
    </source>
</reference>
<name>A0A2H1JTZ2_BREAU</name>
<gene>
    <name evidence="4" type="ORF">BAUR9175_02785</name>
</gene>
<dbReference type="PANTHER" id="PTHR42776:SF27">
    <property type="entry name" value="DIPEPTIDYL PEPTIDASE FAMILY MEMBER 6"/>
    <property type="match status" value="1"/>
</dbReference>
<protein>
    <submittedName>
        <fullName evidence="4">Dipeptidyl aminopeptidase/acylaminoacyl peptidase</fullName>
    </submittedName>
</protein>
<accession>A0A2H1JTZ2</accession>
<keyword evidence="5" id="KW-1185">Reference proteome</keyword>
<keyword evidence="2" id="KW-0720">Serine protease</keyword>
<evidence type="ECO:0000313" key="5">
    <source>
        <dbReference type="Proteomes" id="UP000234525"/>
    </source>
</evidence>
<dbReference type="InterPro" id="IPR011659">
    <property type="entry name" value="WD40"/>
</dbReference>
<dbReference type="PANTHER" id="PTHR42776">
    <property type="entry name" value="SERINE PEPTIDASE S9 FAMILY MEMBER"/>
    <property type="match status" value="1"/>
</dbReference>
<dbReference type="InterPro" id="IPR001375">
    <property type="entry name" value="Peptidase_S9_cat"/>
</dbReference>
<proteinExistence type="predicted"/>
<dbReference type="Gene3D" id="3.40.50.1820">
    <property type="entry name" value="alpha/beta hydrolase"/>
    <property type="match status" value="1"/>
</dbReference>
<keyword evidence="4" id="KW-0031">Aminopeptidase</keyword>
<dbReference type="AlphaFoldDB" id="A0A2H1JTZ2"/>
<dbReference type="GO" id="GO:0004252">
    <property type="term" value="F:serine-type endopeptidase activity"/>
    <property type="evidence" value="ECO:0007669"/>
    <property type="project" value="TreeGrafter"/>
</dbReference>
<keyword evidence="4" id="KW-0645">Protease</keyword>
<dbReference type="EMBL" id="FXZB01000019">
    <property type="protein sequence ID" value="SMX90913.1"/>
    <property type="molecule type" value="Genomic_DNA"/>
</dbReference>
<dbReference type="InterPro" id="IPR029058">
    <property type="entry name" value="AB_hydrolase_fold"/>
</dbReference>
<dbReference type="Proteomes" id="UP000234525">
    <property type="component" value="Unassembled WGS sequence"/>
</dbReference>
<dbReference type="RefSeq" id="WP_101584102.1">
    <property type="nucleotide sequence ID" value="NZ_BJME01000017.1"/>
</dbReference>
<dbReference type="GO" id="GO:0004177">
    <property type="term" value="F:aminopeptidase activity"/>
    <property type="evidence" value="ECO:0007669"/>
    <property type="project" value="UniProtKB-KW"/>
</dbReference>
<dbReference type="InterPro" id="IPR011042">
    <property type="entry name" value="6-blade_b-propeller_TolB-like"/>
</dbReference>
<dbReference type="Gene3D" id="2.120.10.30">
    <property type="entry name" value="TolB, C-terminal domain"/>
    <property type="match status" value="2"/>
</dbReference>
<dbReference type="GO" id="GO:0006508">
    <property type="term" value="P:proteolysis"/>
    <property type="evidence" value="ECO:0007669"/>
    <property type="project" value="InterPro"/>
</dbReference>
<evidence type="ECO:0000313" key="4">
    <source>
        <dbReference type="EMBL" id="SMX90913.1"/>
    </source>
</evidence>
<comment type="caution">
    <text evidence="4">The sequence shown here is derived from an EMBL/GenBank/DDBJ whole genome shotgun (WGS) entry which is preliminary data.</text>
</comment>
<organism evidence="4 5">
    <name type="scientific">Brevibacterium aurantiacum</name>
    <dbReference type="NCBI Taxonomy" id="273384"/>
    <lineage>
        <taxon>Bacteria</taxon>
        <taxon>Bacillati</taxon>
        <taxon>Actinomycetota</taxon>
        <taxon>Actinomycetes</taxon>
        <taxon>Micrococcales</taxon>
        <taxon>Brevibacteriaceae</taxon>
        <taxon>Brevibacterium</taxon>
    </lineage>
</organism>
<dbReference type="SUPFAM" id="SSF69304">
    <property type="entry name" value="Tricorn protease N-terminal domain"/>
    <property type="match status" value="1"/>
</dbReference>
<feature type="domain" description="Peptidase S9 prolyl oligopeptidase catalytic" evidence="3">
    <location>
        <begin position="444"/>
        <end position="641"/>
    </location>
</feature>
<evidence type="ECO:0000259" key="3">
    <source>
        <dbReference type="Pfam" id="PF00326"/>
    </source>
</evidence>
<sequence>MKAPDLDTLNRITDPQAARILLGGDGVLIVAARHPVEGPSVSELRVVPLTSVGPARSLTSGHNDTAPALSPDGTMVAFLRANAGSSDLCLVPVSGGEVTIHTTGLAALGTPVFSPDGTTIALPCLVDEEPTEPRAALVVDGEPAHKIDGLGWIGTARSRIRLIPVGGGDSTDILTDGNSTDPKWSPDGRMLAFVRTRATASARVPAQEIGLVDTDAVTRSLRFPWAARSLSGPLVWTPESTAVIAIGQMVPGIELPRLTRLDLDTSRITVLTDDLDLGVMGGGSGYPGGAPVFGEDARLYFCVRERGRSILVSIDLDAPRGAGGGVEVLHHPISETAVISGLDVVGAVAVMRVSDADRPGEIMALDVESGEVRELTHFWDEDIPDAAFIRPRSLRFSISDGFEVHGWLLRAESTEGPAPTLLDIHGGPHNAWTGVADIAHIYHQVLAAEGWNILTLNPRASDGYGSRFLKATRGAWGEADEKDFLEPLDALIEEGLVDSDRVAVTGYSYGGYMTCWLTSKHPERFTAAVPGGLICDLDMFAATSDMGPHLCEVEFGSQAFDHLSPIHHVDRVAMPTLILHGQDDQRCPVDQAELWYSRIRGNRVETRLVVYPQGSHVFILNGPVTHRLDYNQRVIDWVRTHTLSA</sequence>
<dbReference type="Pfam" id="PF00326">
    <property type="entry name" value="Peptidase_S9"/>
    <property type="match status" value="1"/>
</dbReference>
<evidence type="ECO:0000256" key="1">
    <source>
        <dbReference type="ARBA" id="ARBA00022801"/>
    </source>
</evidence>
<evidence type="ECO:0000256" key="2">
    <source>
        <dbReference type="ARBA" id="ARBA00022825"/>
    </source>
</evidence>
<keyword evidence="1" id="KW-0378">Hydrolase</keyword>
<dbReference type="Pfam" id="PF07676">
    <property type="entry name" value="PD40"/>
    <property type="match status" value="2"/>
</dbReference>
<dbReference type="SUPFAM" id="SSF53474">
    <property type="entry name" value="alpha/beta-Hydrolases"/>
    <property type="match status" value="1"/>
</dbReference>